<feature type="compositionally biased region" description="Low complexity" evidence="1">
    <location>
        <begin position="249"/>
        <end position="260"/>
    </location>
</feature>
<feature type="region of interest" description="Disordered" evidence="1">
    <location>
        <begin position="1"/>
        <end position="69"/>
    </location>
</feature>
<sequence>MSEEHRAQHVESAGDHYARTQQVNEAFALGVDTPDARNATQREASQYSVQQGQQLLQGQQTRGDAPAPDTNYASFSHEDMHKMVHDGLNFDGINERSVVTNTYGNWLADVSNQFRDAAGTAGAEWQGTAAEQAHSFFRSTAEHTEQTGNAMQLVSNRYSQQSAAADYAQKNMPEPTGFDQKAEMGKATQQLAGGDPVQAAVTMNGINQKQQQADAAHQQAVQVMHGLDNTYHETSATQPTYTAPPQMHSQSDSTQASSAAPVTAPGGSSGGFHPGGGSFSPVAQPGAPGSGSSTFTPPPPSSGNAYPPAPGINTGAGSFANPGGTGAVRGPVVPGAINSRLAPDALGLGGGNVGNSGGDTPRNRPAIGSGRSGSGYAGNRLNGSGGRGATGAPVDGKGTGAGTGTGTGSGKATNLERGAKSAAEAAKSGKPDTTAGAAGRGKKKEDDEEHKNKIPTQVDPDESFEIRQERGPDGEQITPPVIGG</sequence>
<name>A0ABP6VPZ0_9PSEU</name>
<feature type="compositionally biased region" description="Low complexity" evidence="1">
    <location>
        <begin position="50"/>
        <end position="60"/>
    </location>
</feature>
<dbReference type="EMBL" id="BAAAZN010000004">
    <property type="protein sequence ID" value="GAA3538737.1"/>
    <property type="molecule type" value="Genomic_DNA"/>
</dbReference>
<dbReference type="InterPro" id="IPR038332">
    <property type="entry name" value="PPE_sf"/>
</dbReference>
<evidence type="ECO:0000313" key="3">
    <source>
        <dbReference type="Proteomes" id="UP001500689"/>
    </source>
</evidence>
<organism evidence="2 3">
    <name type="scientific">Amycolatopsis ultiminotia</name>
    <dbReference type="NCBI Taxonomy" id="543629"/>
    <lineage>
        <taxon>Bacteria</taxon>
        <taxon>Bacillati</taxon>
        <taxon>Actinomycetota</taxon>
        <taxon>Actinomycetes</taxon>
        <taxon>Pseudonocardiales</taxon>
        <taxon>Pseudonocardiaceae</taxon>
        <taxon>Amycolatopsis</taxon>
    </lineage>
</organism>
<protein>
    <recommendedName>
        <fullName evidence="4">PPE family protein</fullName>
    </recommendedName>
</protein>
<comment type="caution">
    <text evidence="2">The sequence shown here is derived from an EMBL/GenBank/DDBJ whole genome shotgun (WGS) entry which is preliminary data.</text>
</comment>
<dbReference type="Proteomes" id="UP001500689">
    <property type="component" value="Unassembled WGS sequence"/>
</dbReference>
<evidence type="ECO:0000313" key="2">
    <source>
        <dbReference type="EMBL" id="GAA3538737.1"/>
    </source>
</evidence>
<feature type="compositionally biased region" description="Gly residues" evidence="1">
    <location>
        <begin position="347"/>
        <end position="357"/>
    </location>
</feature>
<evidence type="ECO:0000256" key="1">
    <source>
        <dbReference type="SAM" id="MobiDB-lite"/>
    </source>
</evidence>
<dbReference type="RefSeq" id="WP_344858462.1">
    <property type="nucleotide sequence ID" value="NZ_BAAAZN010000004.1"/>
</dbReference>
<dbReference type="Gene3D" id="1.20.1260.20">
    <property type="entry name" value="PPE superfamily"/>
    <property type="match status" value="1"/>
</dbReference>
<feature type="compositionally biased region" description="Basic and acidic residues" evidence="1">
    <location>
        <begin position="1"/>
        <end position="18"/>
    </location>
</feature>
<feature type="compositionally biased region" description="Gly residues" evidence="1">
    <location>
        <begin position="397"/>
        <end position="409"/>
    </location>
</feature>
<feature type="compositionally biased region" description="Basic and acidic residues" evidence="1">
    <location>
        <begin position="464"/>
        <end position="473"/>
    </location>
</feature>
<accession>A0ABP6VPZ0</accession>
<feature type="compositionally biased region" description="Polar residues" evidence="1">
    <location>
        <begin position="38"/>
        <end position="49"/>
    </location>
</feature>
<proteinExistence type="predicted"/>
<feature type="compositionally biased region" description="Gly residues" evidence="1">
    <location>
        <begin position="267"/>
        <end position="278"/>
    </location>
</feature>
<reference evidence="3" key="1">
    <citation type="journal article" date="2019" name="Int. J. Syst. Evol. Microbiol.">
        <title>The Global Catalogue of Microorganisms (GCM) 10K type strain sequencing project: providing services to taxonomists for standard genome sequencing and annotation.</title>
        <authorList>
            <consortium name="The Broad Institute Genomics Platform"/>
            <consortium name="The Broad Institute Genome Sequencing Center for Infectious Disease"/>
            <person name="Wu L."/>
            <person name="Ma J."/>
        </authorList>
    </citation>
    <scope>NUCLEOTIDE SEQUENCE [LARGE SCALE GENOMIC DNA]</scope>
    <source>
        <strain evidence="3">JCM 16898</strain>
    </source>
</reference>
<feature type="region of interest" description="Disordered" evidence="1">
    <location>
        <begin position="235"/>
        <end position="484"/>
    </location>
</feature>
<gene>
    <name evidence="2" type="ORF">GCM10022222_22900</name>
</gene>
<feature type="compositionally biased region" description="Low complexity" evidence="1">
    <location>
        <begin position="279"/>
        <end position="295"/>
    </location>
</feature>
<keyword evidence="3" id="KW-1185">Reference proteome</keyword>
<evidence type="ECO:0008006" key="4">
    <source>
        <dbReference type="Google" id="ProtNLM"/>
    </source>
</evidence>
<feature type="compositionally biased region" description="Basic and acidic residues" evidence="1">
    <location>
        <begin position="443"/>
        <end position="452"/>
    </location>
</feature>